<dbReference type="GO" id="GO:0036503">
    <property type="term" value="P:ERAD pathway"/>
    <property type="evidence" value="ECO:0007669"/>
    <property type="project" value="TreeGrafter"/>
</dbReference>
<name>A0A367IYA4_RHIST</name>
<keyword evidence="6 11" id="KW-0812">Transmembrane</keyword>
<dbReference type="GO" id="GO:0005789">
    <property type="term" value="C:endoplasmic reticulum membrane"/>
    <property type="evidence" value="ECO:0007669"/>
    <property type="project" value="TreeGrafter"/>
</dbReference>
<proteinExistence type="predicted"/>
<dbReference type="EC" id="2.3.2.27" evidence="4"/>
<evidence type="ECO:0000256" key="6">
    <source>
        <dbReference type="ARBA" id="ARBA00022692"/>
    </source>
</evidence>
<accession>A0A367IYA4</accession>
<feature type="non-terminal residue" evidence="12">
    <location>
        <position position="1"/>
    </location>
</feature>
<evidence type="ECO:0000256" key="11">
    <source>
        <dbReference type="SAM" id="Phobius"/>
    </source>
</evidence>
<feature type="compositionally biased region" description="Basic and acidic residues" evidence="10">
    <location>
        <begin position="233"/>
        <end position="245"/>
    </location>
</feature>
<dbReference type="AlphaFoldDB" id="A0A367IYA4"/>
<keyword evidence="9 11" id="KW-0472">Membrane</keyword>
<dbReference type="PANTHER" id="PTHR13145">
    <property type="entry name" value="SSM4 PROTEIN"/>
    <property type="match status" value="1"/>
</dbReference>
<dbReference type="PANTHER" id="PTHR13145:SF0">
    <property type="entry name" value="E3 UBIQUITIN-PROTEIN LIGASE MARCHF6"/>
    <property type="match status" value="1"/>
</dbReference>
<evidence type="ECO:0000256" key="3">
    <source>
        <dbReference type="ARBA" id="ARBA00004906"/>
    </source>
</evidence>
<evidence type="ECO:0000256" key="8">
    <source>
        <dbReference type="ARBA" id="ARBA00022989"/>
    </source>
</evidence>
<feature type="transmembrane region" description="Helical" evidence="11">
    <location>
        <begin position="312"/>
        <end position="333"/>
    </location>
</feature>
<evidence type="ECO:0000256" key="5">
    <source>
        <dbReference type="ARBA" id="ARBA00022679"/>
    </source>
</evidence>
<feature type="transmembrane region" description="Helical" evidence="11">
    <location>
        <begin position="345"/>
        <end position="365"/>
    </location>
</feature>
<feature type="region of interest" description="Disordered" evidence="10">
    <location>
        <begin position="171"/>
        <end position="255"/>
    </location>
</feature>
<comment type="catalytic activity">
    <reaction evidence="1">
        <text>S-ubiquitinyl-[E2 ubiquitin-conjugating enzyme]-L-cysteine + [acceptor protein]-L-lysine = [E2 ubiquitin-conjugating enzyme]-L-cysteine + N(6)-ubiquitinyl-[acceptor protein]-L-lysine.</text>
        <dbReference type="EC" id="2.3.2.27"/>
    </reaction>
</comment>
<dbReference type="Proteomes" id="UP000253551">
    <property type="component" value="Unassembled WGS sequence"/>
</dbReference>
<organism evidence="12 13">
    <name type="scientific">Rhizopus stolonifer</name>
    <name type="common">Rhizopus nigricans</name>
    <dbReference type="NCBI Taxonomy" id="4846"/>
    <lineage>
        <taxon>Eukaryota</taxon>
        <taxon>Fungi</taxon>
        <taxon>Fungi incertae sedis</taxon>
        <taxon>Mucoromycota</taxon>
        <taxon>Mucoromycotina</taxon>
        <taxon>Mucoromycetes</taxon>
        <taxon>Mucorales</taxon>
        <taxon>Mucorineae</taxon>
        <taxon>Rhizopodaceae</taxon>
        <taxon>Rhizopus</taxon>
    </lineage>
</organism>
<keyword evidence="7" id="KW-0833">Ubl conjugation pathway</keyword>
<evidence type="ECO:0000256" key="2">
    <source>
        <dbReference type="ARBA" id="ARBA00004141"/>
    </source>
</evidence>
<keyword evidence="5" id="KW-0808">Transferase</keyword>
<sequence>LLQWLSHSNKKYCELCEHYFVFTPIYRQDMPDQLPLNVFIRQSLQALYRGFIVCLRSIIVVFVWLVLLPTFTTWTWRFYFWSGENIGFYVSKDNQTTTENVLRYRWNELLSDCVQGLMTTAIVVVMFVGAYLFRDWVVQNTAQERTLPEQEQLDERGQQITTRLEELRQELKRRREDSEDVVEYNNPYTNGSNFESRFRSNLWDESDNPPSGTQSPFASWRDYQQSNSNSSLNDHHINHANHEGMSRSTNALPEPTDYFENQQVNEEENTPMPAPAPVDNANQEPFEFTENIDGFLEAIGMRGSILTLVQNSMLMTLMINLCLCVTVWIPYVIGRSVILVDPVNLIGALVHILRLILYPVLCYSLDHVISPLYYHVETLLKLILSDSILVAVQGIHDDMLSCLYFIFKSIHIRLISDDPLLGGSLASLISDTTSTLFVKINGWELIRDNLYSISITLFKRWRQCAFGQGSLDRTVCTCTGYLLLISIGSWYLSRTTNHTGSTNEILRQQGVFLKVLFFMLLELVIFPTVYGVLLDISTLPLFTEWSIKTRFHFVLLNPYSGIFLHWFIGTVFVLQFSVFIELLREV</sequence>
<evidence type="ECO:0000313" key="13">
    <source>
        <dbReference type="Proteomes" id="UP000253551"/>
    </source>
</evidence>
<feature type="non-terminal residue" evidence="12">
    <location>
        <position position="586"/>
    </location>
</feature>
<evidence type="ECO:0000313" key="12">
    <source>
        <dbReference type="EMBL" id="RCH82636.1"/>
    </source>
</evidence>
<evidence type="ECO:0000256" key="9">
    <source>
        <dbReference type="ARBA" id="ARBA00023136"/>
    </source>
</evidence>
<feature type="transmembrane region" description="Helical" evidence="11">
    <location>
        <begin position="114"/>
        <end position="133"/>
    </location>
</feature>
<comment type="caution">
    <text evidence="12">The sequence shown here is derived from an EMBL/GenBank/DDBJ whole genome shotgun (WGS) entry which is preliminary data.</text>
</comment>
<dbReference type="GO" id="GO:0061630">
    <property type="term" value="F:ubiquitin protein ligase activity"/>
    <property type="evidence" value="ECO:0007669"/>
    <property type="project" value="UniProtKB-EC"/>
</dbReference>
<gene>
    <name evidence="12" type="ORF">CU098_002497</name>
</gene>
<keyword evidence="8 11" id="KW-1133">Transmembrane helix</keyword>
<protein>
    <recommendedName>
        <fullName evidence="4">RING-type E3 ubiquitin transferase</fullName>
        <ecNumber evidence="4">2.3.2.27</ecNumber>
    </recommendedName>
</protein>
<reference evidence="12 13" key="1">
    <citation type="journal article" date="2018" name="G3 (Bethesda)">
        <title>Phylogenetic and Phylogenomic Definition of Rhizopus Species.</title>
        <authorList>
            <person name="Gryganskyi A.P."/>
            <person name="Golan J."/>
            <person name="Dolatabadi S."/>
            <person name="Mondo S."/>
            <person name="Robb S."/>
            <person name="Idnurm A."/>
            <person name="Muszewska A."/>
            <person name="Steczkiewicz K."/>
            <person name="Masonjones S."/>
            <person name="Liao H.L."/>
            <person name="Gajdeczka M.T."/>
            <person name="Anike F."/>
            <person name="Vuek A."/>
            <person name="Anishchenko I.M."/>
            <person name="Voigt K."/>
            <person name="de Hoog G.S."/>
            <person name="Smith M.E."/>
            <person name="Heitman J."/>
            <person name="Vilgalys R."/>
            <person name="Stajich J.E."/>
        </authorList>
    </citation>
    <scope>NUCLEOTIDE SEQUENCE [LARGE SCALE GENOMIC DNA]</scope>
    <source>
        <strain evidence="12 13">LSU 92-RS-03</strain>
    </source>
</reference>
<evidence type="ECO:0000256" key="10">
    <source>
        <dbReference type="SAM" id="MobiDB-lite"/>
    </source>
</evidence>
<keyword evidence="13" id="KW-1185">Reference proteome</keyword>
<dbReference type="STRING" id="4846.A0A367IYA4"/>
<evidence type="ECO:0000256" key="1">
    <source>
        <dbReference type="ARBA" id="ARBA00000900"/>
    </source>
</evidence>
<feature type="compositionally biased region" description="Polar residues" evidence="10">
    <location>
        <begin position="186"/>
        <end position="195"/>
    </location>
</feature>
<evidence type="ECO:0000256" key="7">
    <source>
        <dbReference type="ARBA" id="ARBA00022786"/>
    </source>
</evidence>
<dbReference type="OrthoDB" id="264354at2759"/>
<feature type="transmembrane region" description="Helical" evidence="11">
    <location>
        <begin position="562"/>
        <end position="583"/>
    </location>
</feature>
<feature type="compositionally biased region" description="Polar residues" evidence="10">
    <location>
        <begin position="208"/>
        <end position="232"/>
    </location>
</feature>
<comment type="subcellular location">
    <subcellularLocation>
        <location evidence="2">Membrane</location>
        <topology evidence="2">Multi-pass membrane protein</topology>
    </subcellularLocation>
</comment>
<comment type="pathway">
    <text evidence="3">Protein modification; protein ubiquitination.</text>
</comment>
<dbReference type="EMBL" id="PJQM01005031">
    <property type="protein sequence ID" value="RCH82636.1"/>
    <property type="molecule type" value="Genomic_DNA"/>
</dbReference>
<evidence type="ECO:0000256" key="4">
    <source>
        <dbReference type="ARBA" id="ARBA00012483"/>
    </source>
</evidence>
<feature type="transmembrane region" description="Helical" evidence="11">
    <location>
        <begin position="515"/>
        <end position="542"/>
    </location>
</feature>